<protein>
    <submittedName>
        <fullName evidence="2">Uncharacterized protein</fullName>
    </submittedName>
</protein>
<dbReference type="RefSeq" id="WP_279229919.1">
    <property type="nucleotide sequence ID" value="NZ_CP058648.1"/>
</dbReference>
<name>A0A4R2SVD8_9FIRM</name>
<dbReference type="AlphaFoldDB" id="A0A4R2SVD8"/>
<keyword evidence="1" id="KW-0472">Membrane</keyword>
<gene>
    <name evidence="2" type="ORF">EDD79_10866</name>
</gene>
<accession>A0A4R2SVD8</accession>
<comment type="caution">
    <text evidence="2">The sequence shown here is derived from an EMBL/GenBank/DDBJ whole genome shotgun (WGS) entry which is preliminary data.</text>
</comment>
<keyword evidence="3" id="KW-1185">Reference proteome</keyword>
<dbReference type="Proteomes" id="UP000295504">
    <property type="component" value="Unassembled WGS sequence"/>
</dbReference>
<keyword evidence="1" id="KW-1133">Transmembrane helix</keyword>
<feature type="transmembrane region" description="Helical" evidence="1">
    <location>
        <begin position="6"/>
        <end position="23"/>
    </location>
</feature>
<evidence type="ECO:0000256" key="1">
    <source>
        <dbReference type="SAM" id="Phobius"/>
    </source>
</evidence>
<organism evidence="2 3">
    <name type="scientific">Serpentinicella alkaliphila</name>
    <dbReference type="NCBI Taxonomy" id="1734049"/>
    <lineage>
        <taxon>Bacteria</taxon>
        <taxon>Bacillati</taxon>
        <taxon>Bacillota</taxon>
        <taxon>Clostridia</taxon>
        <taxon>Peptostreptococcales</taxon>
        <taxon>Natronincolaceae</taxon>
        <taxon>Serpentinicella</taxon>
    </lineage>
</organism>
<evidence type="ECO:0000313" key="3">
    <source>
        <dbReference type="Proteomes" id="UP000295504"/>
    </source>
</evidence>
<proteinExistence type="predicted"/>
<sequence>MRKKQVILVVVLMAVITGGYFGVKGIKAYTDLKTYEKQVKVE</sequence>
<dbReference type="EMBL" id="SLYC01000086">
    <property type="protein sequence ID" value="TCP93245.1"/>
    <property type="molecule type" value="Genomic_DNA"/>
</dbReference>
<keyword evidence="1" id="KW-0812">Transmembrane</keyword>
<evidence type="ECO:0000313" key="2">
    <source>
        <dbReference type="EMBL" id="TCP93245.1"/>
    </source>
</evidence>
<reference evidence="2 3" key="1">
    <citation type="submission" date="2019-03" db="EMBL/GenBank/DDBJ databases">
        <title>Genomic Encyclopedia of Type Strains, Phase IV (KMG-IV): sequencing the most valuable type-strain genomes for metagenomic binning, comparative biology and taxonomic classification.</title>
        <authorList>
            <person name="Goeker M."/>
        </authorList>
    </citation>
    <scope>NUCLEOTIDE SEQUENCE [LARGE SCALE GENOMIC DNA]</scope>
    <source>
        <strain evidence="2 3">DSM 100013</strain>
    </source>
</reference>